<proteinExistence type="predicted"/>
<keyword evidence="2" id="KW-1185">Reference proteome</keyword>
<organism evidence="1 2">
    <name type="scientific">Allacma fusca</name>
    <dbReference type="NCBI Taxonomy" id="39272"/>
    <lineage>
        <taxon>Eukaryota</taxon>
        <taxon>Metazoa</taxon>
        <taxon>Ecdysozoa</taxon>
        <taxon>Arthropoda</taxon>
        <taxon>Hexapoda</taxon>
        <taxon>Collembola</taxon>
        <taxon>Symphypleona</taxon>
        <taxon>Sminthuridae</taxon>
        <taxon>Allacma</taxon>
    </lineage>
</organism>
<name>A0A8J2PIX7_9HEXA</name>
<feature type="non-terminal residue" evidence="1">
    <location>
        <position position="363"/>
    </location>
</feature>
<comment type="caution">
    <text evidence="1">The sequence shown here is derived from an EMBL/GenBank/DDBJ whole genome shotgun (WGS) entry which is preliminary data.</text>
</comment>
<dbReference type="Proteomes" id="UP000708208">
    <property type="component" value="Unassembled WGS sequence"/>
</dbReference>
<reference evidence="1" key="1">
    <citation type="submission" date="2021-06" db="EMBL/GenBank/DDBJ databases">
        <authorList>
            <person name="Hodson N. C."/>
            <person name="Mongue J. A."/>
            <person name="Jaron S. K."/>
        </authorList>
    </citation>
    <scope>NUCLEOTIDE SEQUENCE</scope>
</reference>
<accession>A0A8J2PIX7</accession>
<sequence length="363" mass="40692">MPEGNEFTKKGSIEFLSDYTGENKKLDLGFGTKLFTKDADGKSPVSKENQIKFFELKQDKKTGVVTYGKKDILYREGAELKEWSAKFEEAKKELGVKYGDKFYSQDVATKINNKLLMQGDKLAKVASADNIGPWSAQGKTEPYENVLKKFQNAIKQINGIDKQLSKEKTYTYSAKINLQPGADKGEIDKNNRPTQKMINRGFAKALQDQQHVTGIDHSTPEGLKKLQQLDPKSFPKDILLEFGPENKQTQFSIKLKSEVFFKTLKNLPQETLHKGDFKQLSVDDRTALAEKIGKVLDDQGIKLNFKGQQATVSFKKDVSLSQDRPVTISSDTPESKAHAVAAALRDQKKWTGIDASTPEGFKK</sequence>
<dbReference type="EMBL" id="CAJVCH010347252">
    <property type="protein sequence ID" value="CAG7815579.1"/>
    <property type="molecule type" value="Genomic_DNA"/>
</dbReference>
<evidence type="ECO:0000313" key="1">
    <source>
        <dbReference type="EMBL" id="CAG7815579.1"/>
    </source>
</evidence>
<dbReference type="AlphaFoldDB" id="A0A8J2PIX7"/>
<gene>
    <name evidence="1" type="ORF">AFUS01_LOCUS26246</name>
</gene>
<protein>
    <submittedName>
        <fullName evidence="1">Uncharacterized protein</fullName>
    </submittedName>
</protein>
<evidence type="ECO:0000313" key="2">
    <source>
        <dbReference type="Proteomes" id="UP000708208"/>
    </source>
</evidence>